<keyword evidence="2" id="KW-0813">Transport</keyword>
<dbReference type="PANTHER" id="PTHR30290:SF9">
    <property type="entry name" value="OLIGOPEPTIDE-BINDING PROTEIN APPA"/>
    <property type="match status" value="1"/>
</dbReference>
<dbReference type="Gene3D" id="3.90.76.10">
    <property type="entry name" value="Dipeptide-binding Protein, Domain 1"/>
    <property type="match status" value="1"/>
</dbReference>
<name>M1LQQ9_9CLOT</name>
<dbReference type="GO" id="GO:0042597">
    <property type="term" value="C:periplasmic space"/>
    <property type="evidence" value="ECO:0007669"/>
    <property type="project" value="UniProtKB-ARBA"/>
</dbReference>
<dbReference type="Gene3D" id="3.10.105.10">
    <property type="entry name" value="Dipeptide-binding Protein, Domain 3"/>
    <property type="match status" value="1"/>
</dbReference>
<organism evidence="6 7">
    <name type="scientific">Clostridium saccharoperbutylacetonicum N1-4(HMT)</name>
    <dbReference type="NCBI Taxonomy" id="931276"/>
    <lineage>
        <taxon>Bacteria</taxon>
        <taxon>Bacillati</taxon>
        <taxon>Bacillota</taxon>
        <taxon>Clostridia</taxon>
        <taxon>Eubacteriales</taxon>
        <taxon>Clostridiaceae</taxon>
        <taxon>Clostridium</taxon>
    </lineage>
</organism>
<dbReference type="AlphaFoldDB" id="M1LQQ9"/>
<accession>M1LQQ9</accession>
<evidence type="ECO:0000256" key="1">
    <source>
        <dbReference type="ARBA" id="ARBA00005695"/>
    </source>
</evidence>
<dbReference type="OrthoDB" id="9772924at2"/>
<evidence type="ECO:0000256" key="2">
    <source>
        <dbReference type="ARBA" id="ARBA00022448"/>
    </source>
</evidence>
<dbReference type="RefSeq" id="WP_015391527.1">
    <property type="nucleotide sequence ID" value="NC_020291.1"/>
</dbReference>
<dbReference type="Gene3D" id="3.40.190.10">
    <property type="entry name" value="Periplasmic binding protein-like II"/>
    <property type="match status" value="1"/>
</dbReference>
<dbReference type="Pfam" id="PF00496">
    <property type="entry name" value="SBP_bac_5"/>
    <property type="match status" value="1"/>
</dbReference>
<comment type="similarity">
    <text evidence="1">Belongs to the bacterial solute-binding protein 5 family.</text>
</comment>
<dbReference type="Proteomes" id="UP000011728">
    <property type="component" value="Chromosome"/>
</dbReference>
<proteinExistence type="inferred from homology"/>
<dbReference type="eggNOG" id="COG0747">
    <property type="taxonomic scope" value="Bacteria"/>
</dbReference>
<sequence>MKNKYLSLLTVLFFMCGIVLTGCKPQETTSTASQTAAKSGGTLRYALWSSPPGSFHPSYSANIYDNKIVDLVYEKLINADENGNYVPGLADKYEVSSDQLTITFSLNKNAKWHDGEPVTADDVAYTFTTIADPDYDGPRFSQVENIAGAKDYKAKKATSISGIKVIDKNTISFTFSQVYSPALATFAQRAIIPKHVWEKIPVAQWSKSDQLKKPIGSGPFKFKEFVPDQYVELEKYADYNLGEPKLDKIIFKVTNQDTAQSELIKGDLDIVPISSFKQKDLDAYKQAGITVLENDGVSYQFLGFNFENPILKDQKIRQAIEYAINRKGIVDSVLDGHGKVVNTVFSSKSWANPGEDGLEKYEYSTDKAKSLLKEAGYEEKDGAFYKDGKPLQFTLKYSTGNKPREQSAVLIQQNLKDIGIAVNIQSMEYATLDKQLTSKDFEIFLLGWTNDLDPDIKSSWYSTPGSILGKYEGFTDQNLDKLIDAGRSDFDQNKRKENYKQIAKEFNNVVPAVILYSPNDGYAYNSKLKNYKPVPYYEFSNAQNWSLEQ</sequence>
<evidence type="ECO:0000259" key="5">
    <source>
        <dbReference type="Pfam" id="PF00496"/>
    </source>
</evidence>
<evidence type="ECO:0000256" key="3">
    <source>
        <dbReference type="ARBA" id="ARBA00022729"/>
    </source>
</evidence>
<feature type="chain" id="PRO_5039529054" evidence="4">
    <location>
        <begin position="22"/>
        <end position="549"/>
    </location>
</feature>
<dbReference type="STRING" id="36745.CLSAP_14010"/>
<dbReference type="SUPFAM" id="SSF53850">
    <property type="entry name" value="Periplasmic binding protein-like II"/>
    <property type="match status" value="1"/>
</dbReference>
<keyword evidence="7" id="KW-1185">Reference proteome</keyword>
<protein>
    <submittedName>
        <fullName evidence="6">Oligopeptide-binding protein AppA</fullName>
    </submittedName>
</protein>
<dbReference type="InterPro" id="IPR000914">
    <property type="entry name" value="SBP_5_dom"/>
</dbReference>
<evidence type="ECO:0000256" key="4">
    <source>
        <dbReference type="SAM" id="SignalP"/>
    </source>
</evidence>
<dbReference type="GO" id="GO:1904680">
    <property type="term" value="F:peptide transmembrane transporter activity"/>
    <property type="evidence" value="ECO:0007669"/>
    <property type="project" value="TreeGrafter"/>
</dbReference>
<dbReference type="EMBL" id="CP004121">
    <property type="protein sequence ID" value="AGF55205.1"/>
    <property type="molecule type" value="Genomic_DNA"/>
</dbReference>
<dbReference type="PIRSF" id="PIRSF002741">
    <property type="entry name" value="MppA"/>
    <property type="match status" value="1"/>
</dbReference>
<dbReference type="KEGG" id="csr:Cspa_c14350"/>
<evidence type="ECO:0000313" key="6">
    <source>
        <dbReference type="EMBL" id="AGF55205.1"/>
    </source>
</evidence>
<dbReference type="HOGENOM" id="CLU_017028_8_4_9"/>
<dbReference type="InterPro" id="IPR030678">
    <property type="entry name" value="Peptide/Ni-bd"/>
</dbReference>
<dbReference type="GO" id="GO:0015833">
    <property type="term" value="P:peptide transport"/>
    <property type="evidence" value="ECO:0007669"/>
    <property type="project" value="TreeGrafter"/>
</dbReference>
<dbReference type="PATRIC" id="fig|931276.5.peg.1393"/>
<keyword evidence="3 4" id="KW-0732">Signal</keyword>
<feature type="domain" description="Solute-binding protein family 5" evidence="5">
    <location>
        <begin position="85"/>
        <end position="460"/>
    </location>
</feature>
<dbReference type="PROSITE" id="PS51257">
    <property type="entry name" value="PROKAR_LIPOPROTEIN"/>
    <property type="match status" value="1"/>
</dbReference>
<dbReference type="InterPro" id="IPR039424">
    <property type="entry name" value="SBP_5"/>
</dbReference>
<dbReference type="PANTHER" id="PTHR30290">
    <property type="entry name" value="PERIPLASMIC BINDING COMPONENT OF ABC TRANSPORTER"/>
    <property type="match status" value="1"/>
</dbReference>
<feature type="signal peptide" evidence="4">
    <location>
        <begin position="1"/>
        <end position="21"/>
    </location>
</feature>
<reference evidence="6 7" key="1">
    <citation type="submission" date="2013-02" db="EMBL/GenBank/DDBJ databases">
        <title>Genome sequence of Clostridium saccharoperbutylacetonicum N1-4(HMT).</title>
        <authorList>
            <person name="Poehlein A."/>
            <person name="Daniel R."/>
        </authorList>
    </citation>
    <scope>NUCLEOTIDE SEQUENCE [LARGE SCALE GENOMIC DNA]</scope>
    <source>
        <strain evidence="7">N1-4(HMT)</strain>
    </source>
</reference>
<dbReference type="CDD" id="cd08514">
    <property type="entry name" value="PBP2_AppA_like"/>
    <property type="match status" value="1"/>
</dbReference>
<evidence type="ECO:0000313" key="7">
    <source>
        <dbReference type="Proteomes" id="UP000011728"/>
    </source>
</evidence>
<gene>
    <name evidence="6" type="primary">appA2</name>
    <name evidence="6" type="ORF">Cspa_c14350</name>
</gene>
<dbReference type="GO" id="GO:0043190">
    <property type="term" value="C:ATP-binding cassette (ABC) transporter complex"/>
    <property type="evidence" value="ECO:0007669"/>
    <property type="project" value="InterPro"/>
</dbReference>